<dbReference type="Proteomes" id="UP000250140">
    <property type="component" value="Unassembled WGS sequence"/>
</dbReference>
<protein>
    <recommendedName>
        <fullName evidence="1">Lipocalin-like domain-containing protein</fullName>
    </recommendedName>
</protein>
<dbReference type="Pfam" id="PF13924">
    <property type="entry name" value="Lipocalin_5"/>
    <property type="match status" value="1"/>
</dbReference>
<sequence>MAVAKPVSIDPDQIIGAWKSLTYDFYKDFKHLTQPVGPGPLERILFLHTDYRNCMCTRPQCIQPIKVAEWGHASDEDIVRVARGMTTYSGSYMFYDEKGQPMLRTDVDIALGPNWIGSVQIRTMKFCEENDRKYLTSKPM</sequence>
<gene>
    <name evidence="2" type="ORF">AOQ84DRAFT_287270</name>
</gene>
<dbReference type="AlphaFoldDB" id="A0A8E2F7K5"/>
<organism evidence="2 3">
    <name type="scientific">Glonium stellatum</name>
    <dbReference type="NCBI Taxonomy" id="574774"/>
    <lineage>
        <taxon>Eukaryota</taxon>
        <taxon>Fungi</taxon>
        <taxon>Dikarya</taxon>
        <taxon>Ascomycota</taxon>
        <taxon>Pezizomycotina</taxon>
        <taxon>Dothideomycetes</taxon>
        <taxon>Pleosporomycetidae</taxon>
        <taxon>Gloniales</taxon>
        <taxon>Gloniaceae</taxon>
        <taxon>Glonium</taxon>
    </lineage>
</organism>
<dbReference type="OrthoDB" id="3904217at2759"/>
<keyword evidence="3" id="KW-1185">Reference proteome</keyword>
<feature type="domain" description="Lipocalin-like" evidence="1">
    <location>
        <begin position="15"/>
        <end position="132"/>
    </location>
</feature>
<dbReference type="EMBL" id="KV749047">
    <property type="protein sequence ID" value="OCL11413.1"/>
    <property type="molecule type" value="Genomic_DNA"/>
</dbReference>
<evidence type="ECO:0000259" key="1">
    <source>
        <dbReference type="Pfam" id="PF13924"/>
    </source>
</evidence>
<proteinExistence type="predicted"/>
<reference evidence="2 3" key="1">
    <citation type="journal article" date="2016" name="Nat. Commun.">
        <title>Ectomycorrhizal ecology is imprinted in the genome of the dominant symbiotic fungus Cenococcum geophilum.</title>
        <authorList>
            <consortium name="DOE Joint Genome Institute"/>
            <person name="Peter M."/>
            <person name="Kohler A."/>
            <person name="Ohm R.A."/>
            <person name="Kuo A."/>
            <person name="Krutzmann J."/>
            <person name="Morin E."/>
            <person name="Arend M."/>
            <person name="Barry K.W."/>
            <person name="Binder M."/>
            <person name="Choi C."/>
            <person name="Clum A."/>
            <person name="Copeland A."/>
            <person name="Grisel N."/>
            <person name="Haridas S."/>
            <person name="Kipfer T."/>
            <person name="LaButti K."/>
            <person name="Lindquist E."/>
            <person name="Lipzen A."/>
            <person name="Maire R."/>
            <person name="Meier B."/>
            <person name="Mihaltcheva S."/>
            <person name="Molinier V."/>
            <person name="Murat C."/>
            <person name="Poggeler S."/>
            <person name="Quandt C.A."/>
            <person name="Sperisen C."/>
            <person name="Tritt A."/>
            <person name="Tisserant E."/>
            <person name="Crous P.W."/>
            <person name="Henrissat B."/>
            <person name="Nehls U."/>
            <person name="Egli S."/>
            <person name="Spatafora J.W."/>
            <person name="Grigoriev I.V."/>
            <person name="Martin F.M."/>
        </authorList>
    </citation>
    <scope>NUCLEOTIDE SEQUENCE [LARGE SCALE GENOMIC DNA]</scope>
    <source>
        <strain evidence="2 3">CBS 207.34</strain>
    </source>
</reference>
<dbReference type="InterPro" id="IPR024311">
    <property type="entry name" value="Lipocalin-like"/>
</dbReference>
<accession>A0A8E2F7K5</accession>
<evidence type="ECO:0000313" key="2">
    <source>
        <dbReference type="EMBL" id="OCL11413.1"/>
    </source>
</evidence>
<name>A0A8E2F7K5_9PEZI</name>
<evidence type="ECO:0000313" key="3">
    <source>
        <dbReference type="Proteomes" id="UP000250140"/>
    </source>
</evidence>